<dbReference type="PANTHER" id="PTHR19848">
    <property type="entry name" value="WD40 REPEAT PROTEIN"/>
    <property type="match status" value="1"/>
</dbReference>
<evidence type="ECO:0000313" key="6">
    <source>
        <dbReference type="EMBL" id="KAE8239679.1"/>
    </source>
</evidence>
<evidence type="ECO:0000256" key="1">
    <source>
        <dbReference type="ARBA" id="ARBA00022574"/>
    </source>
</evidence>
<keyword evidence="7" id="KW-1185">Reference proteome</keyword>
<dbReference type="InterPro" id="IPR001810">
    <property type="entry name" value="F-box_dom"/>
</dbReference>
<feature type="region of interest" description="Disordered" evidence="4">
    <location>
        <begin position="218"/>
        <end position="377"/>
    </location>
</feature>
<feature type="compositionally biased region" description="Polar residues" evidence="4">
    <location>
        <begin position="305"/>
        <end position="314"/>
    </location>
</feature>
<dbReference type="EMBL" id="LWDE02001634">
    <property type="protein sequence ID" value="KAE8239679.1"/>
    <property type="molecule type" value="Genomic_DNA"/>
</dbReference>
<dbReference type="CDD" id="cd09917">
    <property type="entry name" value="F-box_SF"/>
    <property type="match status" value="1"/>
</dbReference>
<dbReference type="Gene3D" id="1.20.1280.50">
    <property type="match status" value="1"/>
</dbReference>
<dbReference type="Pfam" id="PF12937">
    <property type="entry name" value="F-box-like"/>
    <property type="match status" value="1"/>
</dbReference>
<organism evidence="6 7">
    <name type="scientific">Tilletia controversa</name>
    <name type="common">dwarf bunt fungus</name>
    <dbReference type="NCBI Taxonomy" id="13291"/>
    <lineage>
        <taxon>Eukaryota</taxon>
        <taxon>Fungi</taxon>
        <taxon>Dikarya</taxon>
        <taxon>Basidiomycota</taxon>
        <taxon>Ustilaginomycotina</taxon>
        <taxon>Exobasidiomycetes</taxon>
        <taxon>Tilletiales</taxon>
        <taxon>Tilletiaceae</taxon>
        <taxon>Tilletia</taxon>
    </lineage>
</organism>
<dbReference type="AlphaFoldDB" id="A0A8X7STI2"/>
<feature type="region of interest" description="Disordered" evidence="4">
    <location>
        <begin position="412"/>
        <end position="435"/>
    </location>
</feature>
<reference evidence="6" key="2">
    <citation type="journal article" date="2019" name="IMA Fungus">
        <title>Genome sequencing and comparison of five Tilletia species to identify candidate genes for the detection of regulated species infecting wheat.</title>
        <authorList>
            <person name="Nguyen H.D.T."/>
            <person name="Sultana T."/>
            <person name="Kesanakurti P."/>
            <person name="Hambleton S."/>
        </authorList>
    </citation>
    <scope>NUCLEOTIDE SEQUENCE</scope>
    <source>
        <strain evidence="6">DAOMC 236426</strain>
    </source>
</reference>
<dbReference type="InterPro" id="IPR020472">
    <property type="entry name" value="WD40_PAC1"/>
</dbReference>
<dbReference type="PRINTS" id="PR00320">
    <property type="entry name" value="GPROTEINBRPT"/>
</dbReference>
<feature type="repeat" description="WD" evidence="3">
    <location>
        <begin position="670"/>
        <end position="703"/>
    </location>
</feature>
<dbReference type="PROSITE" id="PS50082">
    <property type="entry name" value="WD_REPEATS_2"/>
    <property type="match status" value="5"/>
</dbReference>
<dbReference type="CDD" id="cd00200">
    <property type="entry name" value="WD40"/>
    <property type="match status" value="1"/>
</dbReference>
<keyword evidence="2" id="KW-0677">Repeat</keyword>
<dbReference type="SUPFAM" id="SSF50978">
    <property type="entry name" value="WD40 repeat-like"/>
    <property type="match status" value="1"/>
</dbReference>
<feature type="domain" description="F-box" evidence="5">
    <location>
        <begin position="52"/>
        <end position="100"/>
    </location>
</feature>
<gene>
    <name evidence="6" type="ORF">A4X06_0g8106</name>
</gene>
<sequence>MFSPRSPLMRTRELILDAGWRRTSPPDCSGSERGLDEADDEAVFLQDEGTSFAFFDNCPPELAVHIFRHLSDVRDLIAVSQVCRSWYGLVRQYNGLWQAVYLQTPTWTIRPDTRIVLERHARELAAASASESARAESPTVAASVSSSSFASATADQPHEHHHHGSILWHSMMQTHEQERTTIAPLPYINLAQPPPSALCRPRGRKSWIAAHLPDLSSLTLGSGGGGGIATNSSSRASSPSSRPSWDLASSVRSRVLSGAASMAHSATEQLQRRRRQSVHADAPSTADLLESHSSQHNLPSDRRASTSLSRTVPTSPSPLRLQLAEEEGGQPKSGRAPFSLTATGSVKRPSSAIPTRSRPNMTQRALGEHERIRTSASGSFGSEVDHFDDLDWRRLCMARWELDRRWGLPLPSRRAESASRPTRIQNRTGSTGNDDAFNRPVSSYLKGHESNIYCIRMDSSFFEGAGRIVSGSKDCTVKVWNRATGRCVHTLAGHARSVLCLQYDDELLVTGSSDHTVLVWDFTCGLRERVSLVGVDGGVSHSEPTVLARLQGHEDSVLNVALNDKYIVSCGKERVVRVWDRKTGDLVRRFAEHATAVNGIALSGSLAISASGDPAFYIWDLENETLVRKVMSEQLEGLACVVAQGNTIATGSKPTIKIWDARTGECKQTLKGHGKMVRALAYDSRRALLVSGGYDCLVLCWHVPAVDHTLPQQSSNRVMGSGSDQSEFAVASLQTATAGLGLGLPMPSTEVAATAAVASERLASPSNSFASAAPRLASSSAATPRLASSSAATALASTSEMRLSSYNAIAAGSSSRDRALEHDFEPEPLAEFRDHSGRILSLAVDGTHLISASSDERICVRNFAVALPSDPFESVDLEIVGGGDALCS</sequence>
<comment type="caution">
    <text evidence="6">The sequence shown here is derived from an EMBL/GenBank/DDBJ whole genome shotgun (WGS) entry which is preliminary data.</text>
</comment>
<feature type="compositionally biased region" description="Polar residues" evidence="4">
    <location>
        <begin position="419"/>
        <end position="433"/>
    </location>
</feature>
<dbReference type="SMART" id="SM00320">
    <property type="entry name" value="WD40"/>
    <property type="match status" value="7"/>
</dbReference>
<feature type="compositionally biased region" description="Low complexity" evidence="4">
    <location>
        <begin position="229"/>
        <end position="250"/>
    </location>
</feature>
<dbReference type="PROSITE" id="PS50294">
    <property type="entry name" value="WD_REPEATS_REGION"/>
    <property type="match status" value="3"/>
</dbReference>
<dbReference type="SUPFAM" id="SSF81383">
    <property type="entry name" value="F-box domain"/>
    <property type="match status" value="1"/>
</dbReference>
<evidence type="ECO:0000313" key="7">
    <source>
        <dbReference type="Proteomes" id="UP000077684"/>
    </source>
</evidence>
<dbReference type="InterPro" id="IPR036322">
    <property type="entry name" value="WD40_repeat_dom_sf"/>
</dbReference>
<dbReference type="Proteomes" id="UP000077684">
    <property type="component" value="Unassembled WGS sequence"/>
</dbReference>
<feature type="repeat" description="WD" evidence="3">
    <location>
        <begin position="550"/>
        <end position="589"/>
    </location>
</feature>
<protein>
    <recommendedName>
        <fullName evidence="5">F-box domain-containing protein</fullName>
    </recommendedName>
</protein>
<evidence type="ECO:0000259" key="5">
    <source>
        <dbReference type="PROSITE" id="PS50181"/>
    </source>
</evidence>
<proteinExistence type="predicted"/>
<reference evidence="6" key="1">
    <citation type="submission" date="2016-04" db="EMBL/GenBank/DDBJ databases">
        <authorList>
            <person name="Nguyen H.D."/>
            <person name="Samba Siva P."/>
            <person name="Cullis J."/>
            <person name="Levesque C.A."/>
            <person name="Hambleton S."/>
        </authorList>
    </citation>
    <scope>NUCLEOTIDE SEQUENCE</scope>
    <source>
        <strain evidence="6">DAOMC 236426</strain>
    </source>
</reference>
<dbReference type="InterPro" id="IPR001680">
    <property type="entry name" value="WD40_rpt"/>
</dbReference>
<dbReference type="Gene3D" id="2.130.10.10">
    <property type="entry name" value="YVTN repeat-like/Quinoprotein amine dehydrogenase"/>
    <property type="match status" value="2"/>
</dbReference>
<name>A0A8X7STI2_9BASI</name>
<evidence type="ECO:0000256" key="3">
    <source>
        <dbReference type="PROSITE-ProRule" id="PRU00221"/>
    </source>
</evidence>
<dbReference type="PANTHER" id="PTHR19848:SF8">
    <property type="entry name" value="F-BOX AND WD REPEAT DOMAIN CONTAINING 7"/>
    <property type="match status" value="1"/>
</dbReference>
<dbReference type="Pfam" id="PF00400">
    <property type="entry name" value="WD40"/>
    <property type="match status" value="5"/>
</dbReference>
<feature type="compositionally biased region" description="Polar residues" evidence="4">
    <location>
        <begin position="352"/>
        <end position="363"/>
    </location>
</feature>
<dbReference type="PROSITE" id="PS50181">
    <property type="entry name" value="FBOX"/>
    <property type="match status" value="1"/>
</dbReference>
<feature type="repeat" description="WD" evidence="3">
    <location>
        <begin position="491"/>
        <end position="521"/>
    </location>
</feature>
<keyword evidence="1 3" id="KW-0853">WD repeat</keyword>
<dbReference type="InterPro" id="IPR015943">
    <property type="entry name" value="WD40/YVTN_repeat-like_dom_sf"/>
</dbReference>
<evidence type="ECO:0000256" key="4">
    <source>
        <dbReference type="SAM" id="MobiDB-lite"/>
    </source>
</evidence>
<feature type="repeat" description="WD" evidence="3">
    <location>
        <begin position="445"/>
        <end position="490"/>
    </location>
</feature>
<accession>A0A8X7STI2</accession>
<dbReference type="InterPro" id="IPR036047">
    <property type="entry name" value="F-box-like_dom_sf"/>
</dbReference>
<feature type="repeat" description="WD" evidence="3">
    <location>
        <begin position="590"/>
        <end position="629"/>
    </location>
</feature>
<evidence type="ECO:0000256" key="2">
    <source>
        <dbReference type="ARBA" id="ARBA00022737"/>
    </source>
</evidence>